<dbReference type="AlphaFoldDB" id="A0AAE1AUM0"/>
<reference evidence="2" key="1">
    <citation type="journal article" date="2023" name="G3 (Bethesda)">
        <title>A reference genome for the long-term kleptoplast-retaining sea slug Elysia crispata morphotype clarki.</title>
        <authorList>
            <person name="Eastman K.E."/>
            <person name="Pendleton A.L."/>
            <person name="Shaikh M.A."/>
            <person name="Suttiyut T."/>
            <person name="Ogas R."/>
            <person name="Tomko P."/>
            <person name="Gavelis G."/>
            <person name="Widhalm J.R."/>
            <person name="Wisecaver J.H."/>
        </authorList>
    </citation>
    <scope>NUCLEOTIDE SEQUENCE</scope>
    <source>
        <strain evidence="2">ECLA1</strain>
    </source>
</reference>
<dbReference type="Proteomes" id="UP001283361">
    <property type="component" value="Unassembled WGS sequence"/>
</dbReference>
<name>A0AAE1AUM0_9GAST</name>
<protein>
    <submittedName>
        <fullName evidence="2">Uncharacterized protein</fullName>
    </submittedName>
</protein>
<feature type="region of interest" description="Disordered" evidence="1">
    <location>
        <begin position="1"/>
        <end position="33"/>
    </location>
</feature>
<keyword evidence="3" id="KW-1185">Reference proteome</keyword>
<feature type="region of interest" description="Disordered" evidence="1">
    <location>
        <begin position="117"/>
        <end position="139"/>
    </location>
</feature>
<evidence type="ECO:0000313" key="2">
    <source>
        <dbReference type="EMBL" id="KAK3793092.1"/>
    </source>
</evidence>
<evidence type="ECO:0000256" key="1">
    <source>
        <dbReference type="SAM" id="MobiDB-lite"/>
    </source>
</evidence>
<accession>A0AAE1AUM0</accession>
<evidence type="ECO:0000313" key="3">
    <source>
        <dbReference type="Proteomes" id="UP001283361"/>
    </source>
</evidence>
<organism evidence="2 3">
    <name type="scientific">Elysia crispata</name>
    <name type="common">lettuce slug</name>
    <dbReference type="NCBI Taxonomy" id="231223"/>
    <lineage>
        <taxon>Eukaryota</taxon>
        <taxon>Metazoa</taxon>
        <taxon>Spiralia</taxon>
        <taxon>Lophotrochozoa</taxon>
        <taxon>Mollusca</taxon>
        <taxon>Gastropoda</taxon>
        <taxon>Heterobranchia</taxon>
        <taxon>Euthyneura</taxon>
        <taxon>Panpulmonata</taxon>
        <taxon>Sacoglossa</taxon>
        <taxon>Placobranchoidea</taxon>
        <taxon>Plakobranchidae</taxon>
        <taxon>Elysia</taxon>
    </lineage>
</organism>
<comment type="caution">
    <text evidence="2">The sequence shown here is derived from an EMBL/GenBank/DDBJ whole genome shotgun (WGS) entry which is preliminary data.</text>
</comment>
<gene>
    <name evidence="2" type="ORF">RRG08_038597</name>
</gene>
<proteinExistence type="predicted"/>
<sequence>MPDDKVTSSLTLPWHRQPGGSNQSPLYPVGHGRIPGDEKLGSWQALSSKLSEAGAVETCASPNSATWYSMEPIFGRGLGSSNLTILQMGNTLLLTEYADHSNNRRNELNEPKRRFMLSSSNDDHTSVHSRVLGGFGTDS</sequence>
<dbReference type="EMBL" id="JAWDGP010001281">
    <property type="protein sequence ID" value="KAK3793092.1"/>
    <property type="molecule type" value="Genomic_DNA"/>
</dbReference>